<keyword evidence="3" id="KW-1185">Reference proteome</keyword>
<dbReference type="Pfam" id="PF01370">
    <property type="entry name" value="Epimerase"/>
    <property type="match status" value="1"/>
</dbReference>
<dbReference type="Gene3D" id="3.40.50.720">
    <property type="entry name" value="NAD(P)-binding Rossmann-like Domain"/>
    <property type="match status" value="1"/>
</dbReference>
<dbReference type="InParanoid" id="D8LDG3"/>
<dbReference type="InterPro" id="IPR036291">
    <property type="entry name" value="NAD(P)-bd_dom_sf"/>
</dbReference>
<dbReference type="GO" id="GO:0005996">
    <property type="term" value="P:monosaccharide metabolic process"/>
    <property type="evidence" value="ECO:0007669"/>
    <property type="project" value="TreeGrafter"/>
</dbReference>
<reference evidence="2 3" key="1">
    <citation type="journal article" date="2010" name="Nature">
        <title>The Ectocarpus genome and the independent evolution of multicellularity in brown algae.</title>
        <authorList>
            <person name="Cock J.M."/>
            <person name="Sterck L."/>
            <person name="Rouze P."/>
            <person name="Scornet D."/>
            <person name="Allen A.E."/>
            <person name="Amoutzias G."/>
            <person name="Anthouard V."/>
            <person name="Artiguenave F."/>
            <person name="Aury J.M."/>
            <person name="Badger J.H."/>
            <person name="Beszteri B."/>
            <person name="Billiau K."/>
            <person name="Bonnet E."/>
            <person name="Bothwell J.H."/>
            <person name="Bowler C."/>
            <person name="Boyen C."/>
            <person name="Brownlee C."/>
            <person name="Carrano C.J."/>
            <person name="Charrier B."/>
            <person name="Cho G.Y."/>
            <person name="Coelho S.M."/>
            <person name="Collen J."/>
            <person name="Corre E."/>
            <person name="Da Silva C."/>
            <person name="Delage L."/>
            <person name="Delaroque N."/>
            <person name="Dittami S.M."/>
            <person name="Doulbeau S."/>
            <person name="Elias M."/>
            <person name="Farnham G."/>
            <person name="Gachon C.M."/>
            <person name="Gschloessl B."/>
            <person name="Heesch S."/>
            <person name="Jabbari K."/>
            <person name="Jubin C."/>
            <person name="Kawai H."/>
            <person name="Kimura K."/>
            <person name="Kloareg B."/>
            <person name="Kupper F.C."/>
            <person name="Lang D."/>
            <person name="Le Bail A."/>
            <person name="Leblanc C."/>
            <person name="Lerouge P."/>
            <person name="Lohr M."/>
            <person name="Lopez P.J."/>
            <person name="Martens C."/>
            <person name="Maumus F."/>
            <person name="Michel G."/>
            <person name="Miranda-Saavedra D."/>
            <person name="Morales J."/>
            <person name="Moreau H."/>
            <person name="Motomura T."/>
            <person name="Nagasato C."/>
            <person name="Napoli C.A."/>
            <person name="Nelson D.R."/>
            <person name="Nyvall-Collen P."/>
            <person name="Peters A.F."/>
            <person name="Pommier C."/>
            <person name="Potin P."/>
            <person name="Poulain J."/>
            <person name="Quesneville H."/>
            <person name="Read B."/>
            <person name="Rensing S.A."/>
            <person name="Ritter A."/>
            <person name="Rousvoal S."/>
            <person name="Samanta M."/>
            <person name="Samson G."/>
            <person name="Schroeder D.C."/>
            <person name="Segurens B."/>
            <person name="Strittmatter M."/>
            <person name="Tonon T."/>
            <person name="Tregear J.W."/>
            <person name="Valentin K."/>
            <person name="von Dassow P."/>
            <person name="Yamagishi T."/>
            <person name="Van de Peer Y."/>
            <person name="Wincker P."/>
        </authorList>
    </citation>
    <scope>NUCLEOTIDE SEQUENCE [LARGE SCALE GENOMIC DNA]</scope>
    <source>
        <strain evidence="3">Ec32 / CCAP1310/4</strain>
    </source>
</reference>
<dbReference type="EMBL" id="FN649735">
    <property type="protein sequence ID" value="CBN74028.1"/>
    <property type="molecule type" value="Genomic_DNA"/>
</dbReference>
<dbReference type="GO" id="GO:0005829">
    <property type="term" value="C:cytosol"/>
    <property type="evidence" value="ECO:0007669"/>
    <property type="project" value="TreeGrafter"/>
</dbReference>
<organism evidence="2 3">
    <name type="scientific">Ectocarpus siliculosus</name>
    <name type="common">Brown alga</name>
    <name type="synonym">Conferva siliculosa</name>
    <dbReference type="NCBI Taxonomy" id="2880"/>
    <lineage>
        <taxon>Eukaryota</taxon>
        <taxon>Sar</taxon>
        <taxon>Stramenopiles</taxon>
        <taxon>Ochrophyta</taxon>
        <taxon>PX clade</taxon>
        <taxon>Phaeophyceae</taxon>
        <taxon>Ectocarpales</taxon>
        <taxon>Ectocarpaceae</taxon>
        <taxon>Ectocarpus</taxon>
    </lineage>
</organism>
<dbReference type="eggNOG" id="ENOG502QPZ0">
    <property type="taxonomic scope" value="Eukaryota"/>
</dbReference>
<dbReference type="SUPFAM" id="SSF51735">
    <property type="entry name" value="NAD(P)-binding Rossmann-fold domains"/>
    <property type="match status" value="1"/>
</dbReference>
<dbReference type="OMA" id="HFVYMSS"/>
<dbReference type="EMBL" id="FN647877">
    <property type="protein sequence ID" value="CBN74028.1"/>
    <property type="molecule type" value="Genomic_DNA"/>
</dbReference>
<dbReference type="InterPro" id="IPR001509">
    <property type="entry name" value="Epimerase_deHydtase"/>
</dbReference>
<dbReference type="AlphaFoldDB" id="D8LDG3"/>
<sequence>MMAKAGVSMLTFIAAAVGPAMVAGFALSPNAMRTGARPSSSLRMAAAEGKQRVLVIGGTRFSGLYLTKELHSRGHEVVLYNRGQTANKQLPCESDAEYAKRVEDVKTIVGDRKDPEVCQSTLGGEKFDAVFDMNAREVSDTKAVADVFKGKVDHYVFMSSAGVYLKSELMPHREEDATDPKSRHKGKFESEAYLEEIGMPYTSIRPTYIYGPLNYNPLEQYFFERLDQDRTVIVPGHGQHLTGLGHVKDLARAMANVLGKESAKGQVYNVQDNRAISFDGMVRACAEAMGKDPAAVKIKHFEPTNFDFGKKKAFPMRPGHFFTSCEKAMTDLDWAPEFNTVDGLRDSYENDFVHKKAAGGLNNDFECDDKVLTDQTIGNLLTR</sequence>
<dbReference type="Proteomes" id="UP000002630">
    <property type="component" value="Linkage Group LG10"/>
</dbReference>
<dbReference type="PANTHER" id="PTHR43725">
    <property type="entry name" value="UDP-GLUCOSE 4-EPIMERASE"/>
    <property type="match status" value="1"/>
</dbReference>
<dbReference type="CDD" id="cd05265">
    <property type="entry name" value="SDR_a1"/>
    <property type="match status" value="1"/>
</dbReference>
<gene>
    <name evidence="2" type="primary">38</name>
    <name evidence="2" type="ORF">Esi_0012_0045</name>
</gene>
<name>D8LDG3_ECTSI</name>
<dbReference type="STRING" id="2880.D8LDG3"/>
<protein>
    <submittedName>
        <fullName evidence="2">38 kDa ribosome-associated protein</fullName>
    </submittedName>
</protein>
<feature type="domain" description="NAD-dependent epimerase/dehydratase" evidence="1">
    <location>
        <begin position="53"/>
        <end position="270"/>
    </location>
</feature>
<proteinExistence type="predicted"/>
<evidence type="ECO:0000259" key="1">
    <source>
        <dbReference type="Pfam" id="PF01370"/>
    </source>
</evidence>
<dbReference type="PANTHER" id="PTHR43725:SF8">
    <property type="entry name" value="CHLOROPLAST STEM-LOOP BINDING PROTEIN OF 41 KDA B, CHLOROPLASTIC"/>
    <property type="match status" value="1"/>
</dbReference>
<accession>D8LDG3</accession>
<dbReference type="GO" id="GO:0003978">
    <property type="term" value="F:UDP-glucose 4-epimerase activity"/>
    <property type="evidence" value="ECO:0007669"/>
    <property type="project" value="TreeGrafter"/>
</dbReference>
<evidence type="ECO:0000313" key="2">
    <source>
        <dbReference type="EMBL" id="CBN74028.1"/>
    </source>
</evidence>
<evidence type="ECO:0000313" key="3">
    <source>
        <dbReference type="Proteomes" id="UP000002630"/>
    </source>
</evidence>
<dbReference type="OrthoDB" id="419598at2759"/>